<organism evidence="3 4">
    <name type="scientific">Shewanella marisflavi</name>
    <dbReference type="NCBI Taxonomy" id="260364"/>
    <lineage>
        <taxon>Bacteria</taxon>
        <taxon>Pseudomonadati</taxon>
        <taxon>Pseudomonadota</taxon>
        <taxon>Gammaproteobacteria</taxon>
        <taxon>Alteromonadales</taxon>
        <taxon>Shewanellaceae</taxon>
        <taxon>Shewanella</taxon>
    </lineage>
</organism>
<dbReference type="Pfam" id="PF00563">
    <property type="entry name" value="EAL"/>
    <property type="match status" value="1"/>
</dbReference>
<dbReference type="InterPro" id="IPR050706">
    <property type="entry name" value="Cyclic-di-GMP_PDE-like"/>
</dbReference>
<protein>
    <submittedName>
        <fullName evidence="3">Diguanylate cyclase</fullName>
    </submittedName>
</protein>
<dbReference type="GO" id="GO:0071111">
    <property type="term" value="F:cyclic-guanylate-specific phosphodiesterase activity"/>
    <property type="evidence" value="ECO:0007669"/>
    <property type="project" value="InterPro"/>
</dbReference>
<dbReference type="InterPro" id="IPR001633">
    <property type="entry name" value="EAL_dom"/>
</dbReference>
<dbReference type="Gene3D" id="3.30.450.40">
    <property type="match status" value="1"/>
</dbReference>
<dbReference type="CDD" id="cd01948">
    <property type="entry name" value="EAL"/>
    <property type="match status" value="1"/>
</dbReference>
<dbReference type="SUPFAM" id="SSF55073">
    <property type="entry name" value="Nucleotide cyclase"/>
    <property type="match status" value="1"/>
</dbReference>
<sequence length="646" mass="72776">MPYQDAFSLLEQDPLFSQTQVNTAQLGVPDEMFNGWQQTLDLLSEIVDTPAILIMRVTDKDISVFTSSQHPDNPYKRHDTEGLGHGLYCETVIKNQSELVVPNALKDKEWDSNPDIKLGMIAYCGLPLTWPNGHPFGTLCMLDNHERDYGRTFRHLLARFQNAINANLASLYQSAKLLHLNQILETKVQERTLELTKLSKKLLSEIEHRTAIENSLQFHKDHDPLTGLANRLGFINQLSQQLSQADELNTYVIYFGLRNFKSINESYGYVIGDKVLQLFSQRIKGILHKDNLFARIAGAEFVIAHRGTNPLELPLINSIIQTANIPFALANFSINIPCCIGVAIAPTDAQDAAELMQKAGAAMSISKSDGTPYSFFNKLTQTNIERRCLLESHLVDALKNQELSLHYQPLFSLQHQGVIGAEVLLRWHSPLLGDVPPDQFISLAENNGQIIAIGNFVLHTAIEQAAQWLCRDPSQQFRVAINISPLQFRDVDFADYIANLLSLYQLPPSSLELEITEGVLLQDEQLAKHIIDRLQTLGVKISLDDFGTGYSSLSYLQKYSFDTLKIDRCFITNLEKNEQDRELTRAIIAMGKKLTLNVIAEGVETQAQDDFIRQEECDFGQGYLYGKPTDAISFERCYLTNKQIDG</sequence>
<dbReference type="EMBL" id="CP022272">
    <property type="protein sequence ID" value="ASJ98043.1"/>
    <property type="molecule type" value="Genomic_DNA"/>
</dbReference>
<dbReference type="InterPro" id="IPR000160">
    <property type="entry name" value="GGDEF_dom"/>
</dbReference>
<dbReference type="Pfam" id="PF13185">
    <property type="entry name" value="GAF_2"/>
    <property type="match status" value="1"/>
</dbReference>
<dbReference type="Gene3D" id="3.20.20.450">
    <property type="entry name" value="EAL domain"/>
    <property type="match status" value="1"/>
</dbReference>
<dbReference type="RefSeq" id="WP_088905501.1">
    <property type="nucleotide sequence ID" value="NZ_CP022272.1"/>
</dbReference>
<dbReference type="InterPro" id="IPR003018">
    <property type="entry name" value="GAF"/>
</dbReference>
<dbReference type="NCBIfam" id="TIGR00254">
    <property type="entry name" value="GGDEF"/>
    <property type="match status" value="1"/>
</dbReference>
<dbReference type="Proteomes" id="UP000198233">
    <property type="component" value="Chromosome"/>
</dbReference>
<reference evidence="3 4" key="1">
    <citation type="submission" date="2017-06" db="EMBL/GenBank/DDBJ databases">
        <title>Complete genome sequence of Shewanella marisflavi EP1 associated with anaerobic 2,4-dinitrotoluene reduction and salt tolerance.</title>
        <authorList>
            <person name="Huang J."/>
        </authorList>
    </citation>
    <scope>NUCLEOTIDE SEQUENCE [LARGE SCALE GENOMIC DNA]</scope>
    <source>
        <strain evidence="3 4">EP1</strain>
    </source>
</reference>
<dbReference type="AlphaFoldDB" id="A0AAC9U2K1"/>
<dbReference type="SUPFAM" id="SSF141868">
    <property type="entry name" value="EAL domain-like"/>
    <property type="match status" value="1"/>
</dbReference>
<dbReference type="InterPro" id="IPR035919">
    <property type="entry name" value="EAL_sf"/>
</dbReference>
<dbReference type="SMART" id="SM00267">
    <property type="entry name" value="GGDEF"/>
    <property type="match status" value="1"/>
</dbReference>
<dbReference type="InterPro" id="IPR029787">
    <property type="entry name" value="Nucleotide_cyclase"/>
</dbReference>
<dbReference type="InterPro" id="IPR043128">
    <property type="entry name" value="Rev_trsase/Diguanyl_cyclase"/>
</dbReference>
<gene>
    <name evidence="3" type="ORF">CFF01_16400</name>
</gene>
<dbReference type="KEGG" id="smav:CFF01_16400"/>
<evidence type="ECO:0000259" key="2">
    <source>
        <dbReference type="PROSITE" id="PS50887"/>
    </source>
</evidence>
<dbReference type="PROSITE" id="PS50887">
    <property type="entry name" value="GGDEF"/>
    <property type="match status" value="1"/>
</dbReference>
<evidence type="ECO:0000259" key="1">
    <source>
        <dbReference type="PROSITE" id="PS50883"/>
    </source>
</evidence>
<accession>A0AAC9U2K1</accession>
<dbReference type="SUPFAM" id="SSF55781">
    <property type="entry name" value="GAF domain-like"/>
    <property type="match status" value="1"/>
</dbReference>
<name>A0AAC9U2K1_9GAMM</name>
<proteinExistence type="predicted"/>
<dbReference type="InterPro" id="IPR029016">
    <property type="entry name" value="GAF-like_dom_sf"/>
</dbReference>
<dbReference type="CDD" id="cd01949">
    <property type="entry name" value="GGDEF"/>
    <property type="match status" value="1"/>
</dbReference>
<dbReference type="PANTHER" id="PTHR33121">
    <property type="entry name" value="CYCLIC DI-GMP PHOSPHODIESTERASE PDEF"/>
    <property type="match status" value="1"/>
</dbReference>
<dbReference type="Pfam" id="PF00990">
    <property type="entry name" value="GGDEF"/>
    <property type="match status" value="1"/>
</dbReference>
<dbReference type="PANTHER" id="PTHR33121:SF71">
    <property type="entry name" value="OXYGEN SENSOR PROTEIN DOSP"/>
    <property type="match status" value="1"/>
</dbReference>
<evidence type="ECO:0000313" key="3">
    <source>
        <dbReference type="EMBL" id="ASJ98043.1"/>
    </source>
</evidence>
<feature type="domain" description="EAL" evidence="1">
    <location>
        <begin position="387"/>
        <end position="642"/>
    </location>
</feature>
<dbReference type="Gene3D" id="3.30.70.270">
    <property type="match status" value="1"/>
</dbReference>
<feature type="domain" description="GGDEF" evidence="2">
    <location>
        <begin position="248"/>
        <end position="378"/>
    </location>
</feature>
<dbReference type="SMART" id="SM00052">
    <property type="entry name" value="EAL"/>
    <property type="match status" value="1"/>
</dbReference>
<evidence type="ECO:0000313" key="4">
    <source>
        <dbReference type="Proteomes" id="UP000198233"/>
    </source>
</evidence>
<dbReference type="SMART" id="SM00065">
    <property type="entry name" value="GAF"/>
    <property type="match status" value="1"/>
</dbReference>
<dbReference type="PROSITE" id="PS50883">
    <property type="entry name" value="EAL"/>
    <property type="match status" value="1"/>
</dbReference>